<dbReference type="GO" id="GO:0016791">
    <property type="term" value="F:phosphatase activity"/>
    <property type="evidence" value="ECO:0007669"/>
    <property type="project" value="UniProtKB-ARBA"/>
</dbReference>
<dbReference type="InterPro" id="IPR006439">
    <property type="entry name" value="HAD-SF_hydro_IA"/>
</dbReference>
<dbReference type="AlphaFoldDB" id="A0A8H6RNH8"/>
<dbReference type="SFLD" id="SFLDS00003">
    <property type="entry name" value="Haloacid_Dehalogenase"/>
    <property type="match status" value="1"/>
</dbReference>
<organism evidence="2 3">
    <name type="scientific">Pseudocercospora fuligena</name>
    <dbReference type="NCBI Taxonomy" id="685502"/>
    <lineage>
        <taxon>Eukaryota</taxon>
        <taxon>Fungi</taxon>
        <taxon>Dikarya</taxon>
        <taxon>Ascomycota</taxon>
        <taxon>Pezizomycotina</taxon>
        <taxon>Dothideomycetes</taxon>
        <taxon>Dothideomycetidae</taxon>
        <taxon>Mycosphaerellales</taxon>
        <taxon>Mycosphaerellaceae</taxon>
        <taxon>Pseudocercospora</taxon>
    </lineage>
</organism>
<dbReference type="NCBIfam" id="TIGR01549">
    <property type="entry name" value="HAD-SF-IA-v1"/>
    <property type="match status" value="1"/>
</dbReference>
<dbReference type="PRINTS" id="PR00413">
    <property type="entry name" value="HADHALOGNASE"/>
</dbReference>
<keyword evidence="1" id="KW-0378">Hydrolase</keyword>
<dbReference type="PANTHER" id="PTHR43316:SF3">
    <property type="entry name" value="HALOACID DEHALOGENASE, TYPE II (AFU_ORTHOLOGUE AFUA_2G07750)-RELATED"/>
    <property type="match status" value="1"/>
</dbReference>
<dbReference type="EMBL" id="JABCIY010000063">
    <property type="protein sequence ID" value="KAF7194252.1"/>
    <property type="molecule type" value="Genomic_DNA"/>
</dbReference>
<dbReference type="InterPro" id="IPR051540">
    <property type="entry name" value="S-2-haloacid_dehalogenase"/>
</dbReference>
<dbReference type="Gene3D" id="3.40.50.1000">
    <property type="entry name" value="HAD superfamily/HAD-like"/>
    <property type="match status" value="1"/>
</dbReference>
<dbReference type="SFLD" id="SFLDG01129">
    <property type="entry name" value="C1.5:_HAD__Beta-PGM__Phosphata"/>
    <property type="match status" value="1"/>
</dbReference>
<protein>
    <submittedName>
        <fullName evidence="2">(S)-2-haloacid dehalogenase 4A</fullName>
    </submittedName>
</protein>
<gene>
    <name evidence="2" type="ORF">HII31_04489</name>
</gene>
<evidence type="ECO:0000313" key="3">
    <source>
        <dbReference type="Proteomes" id="UP000660729"/>
    </source>
</evidence>
<dbReference type="InterPro" id="IPR036412">
    <property type="entry name" value="HAD-like_sf"/>
</dbReference>
<evidence type="ECO:0000313" key="2">
    <source>
        <dbReference type="EMBL" id="KAF7194252.1"/>
    </source>
</evidence>
<dbReference type="PANTHER" id="PTHR43316">
    <property type="entry name" value="HYDROLASE, HALOACID DELAHOGENASE-RELATED"/>
    <property type="match status" value="1"/>
</dbReference>
<proteinExistence type="predicted"/>
<dbReference type="NCBIfam" id="TIGR01493">
    <property type="entry name" value="HAD-SF-IA-v2"/>
    <property type="match status" value="1"/>
</dbReference>
<dbReference type="InterPro" id="IPR023214">
    <property type="entry name" value="HAD_sf"/>
</dbReference>
<comment type="caution">
    <text evidence="2">The sequence shown here is derived from an EMBL/GenBank/DDBJ whole genome shotgun (WGS) entry which is preliminary data.</text>
</comment>
<evidence type="ECO:0000256" key="1">
    <source>
        <dbReference type="ARBA" id="ARBA00022801"/>
    </source>
</evidence>
<dbReference type="SUPFAM" id="SSF56784">
    <property type="entry name" value="HAD-like"/>
    <property type="match status" value="1"/>
</dbReference>
<dbReference type="Pfam" id="PF00702">
    <property type="entry name" value="Hydrolase"/>
    <property type="match status" value="1"/>
</dbReference>
<dbReference type="InterPro" id="IPR023198">
    <property type="entry name" value="PGP-like_dom2"/>
</dbReference>
<accession>A0A8H6RNH8</accession>
<sequence>MQPPPDLKVLFFDVFGTCVNQTTSIAGELSQAAKEALESNDSSITEEIREKASKMTYDQWLNLAIEWNFRNTSFVSDCKKHHKKVDWKEVDEQRISLFSTILVERGLSSFWTPSQTHHLATIWHRLSPWPDTTQGLELLNTKYITATLSNTYHDLMMELVSTGKLPFNHVFTADQFESYKPDPRVYLGAAKKLGLKPSECGLVAAHLGDLNGAKSCGFGFLGYVERELEEKEPELKEEDIPDLVVGLDEGGFVGLAERLGVGA</sequence>
<dbReference type="OrthoDB" id="40579at2759"/>
<dbReference type="Proteomes" id="UP000660729">
    <property type="component" value="Unassembled WGS sequence"/>
</dbReference>
<keyword evidence="3" id="KW-1185">Reference proteome</keyword>
<reference evidence="2" key="1">
    <citation type="submission" date="2020-04" db="EMBL/GenBank/DDBJ databases">
        <title>Draft genome resource of the tomato pathogen Pseudocercospora fuligena.</title>
        <authorList>
            <person name="Zaccaron A."/>
        </authorList>
    </citation>
    <scope>NUCLEOTIDE SEQUENCE</scope>
    <source>
        <strain evidence="2">PF001</strain>
    </source>
</reference>
<name>A0A8H6RNH8_9PEZI</name>
<dbReference type="Gene3D" id="1.10.150.240">
    <property type="entry name" value="Putative phosphatase, domain 2"/>
    <property type="match status" value="1"/>
</dbReference>